<dbReference type="AlphaFoldDB" id="A0A1E7FL96"/>
<proteinExistence type="predicted"/>
<dbReference type="EMBL" id="KV784356">
    <property type="protein sequence ID" value="OEU18950.1"/>
    <property type="molecule type" value="Genomic_DNA"/>
</dbReference>
<keyword evidence="6" id="KW-1185">Reference proteome</keyword>
<dbReference type="GO" id="GO:0003723">
    <property type="term" value="F:RNA binding"/>
    <property type="evidence" value="ECO:0007669"/>
    <property type="project" value="UniProtKB-UniRule"/>
</dbReference>
<name>A0A1E7FL96_9STRA</name>
<dbReference type="SUPFAM" id="SSF54928">
    <property type="entry name" value="RNA-binding domain, RBD"/>
    <property type="match status" value="1"/>
</dbReference>
<dbReference type="PROSITE" id="PS50102">
    <property type="entry name" value="RRM"/>
    <property type="match status" value="1"/>
</dbReference>
<dbReference type="Gene3D" id="3.30.70.330">
    <property type="match status" value="1"/>
</dbReference>
<dbReference type="InParanoid" id="A0A1E7FL96"/>
<sequence>MNFSTDEPEESNICCNLRSSLHHIESAPSSSHHYYLVAMLMDEFSSVCVGNWRTDCSIFSHRKKENGGSENPQNVKMKRRYLRRSCTSINTNNKYNKCNSNSNSNSNFNKRPRISLRPSFGILMFFLIVVGLPSIVQAQNSTIAPSQSILEEPVTSIAETDNNITTVSPSTTMKPSGIPSIRPTQYPTVSMPPSVSPTTSPTDQATLENPSVKENKFRQSFTVGNGRIFSDYEVTVFQTIYAGHTFQFAPTGEADKVDTNCTIFNQQFQAAEESEDGGGGESGERRRSRRLQLQLRSNTNRNTSLLLEQDNDNFVSSKGTLPQKLRGKWHRYLQVAAAEEATSAPAPVPSDVVIDVDFTMKYDSKYYNVSDYPRMFQNWTNLNLDTILKQMNVLNLNITNVGKAKRIVVSTPAPSMSPFPSATPTVKPTITASPSTLIPSLESMIPTSLAKDAGLESDNSDDSVTEKKKSNNTAIIVVSIIIALSIVAIGVLIYCKKRRQTREIELQADAVNKSSRHEGHRSSDEHTEGGWGSGAAAAAATKARYDNAGGGKSSGETKAYGSAFSKHLDGPSGLDGVVVSPNGSLVSNQSLLSRGNSMGGHSKDEADTTQIFADEFDQYKDQNLEKMRADVEGNLEGCDGMMSQAVARALIEEDDITTVSDVLWGGKDNVTGPEIEASALGIIMDWLKRNDKATAREKREIMQETLNKMTASVRHGVLGPNDASRTIHECAGLLGLQLAVDIPVTTIVISGMRKKATENDIRKAFSVFGDVTIAAVAHNERGFGILRFTNDDSVDRAMKAFRTEEVVVEDVAVQLRVIKPRSHSNNENESRENNNNDSGS</sequence>
<feature type="region of interest" description="Disordered" evidence="2">
    <location>
        <begin position="819"/>
        <end position="840"/>
    </location>
</feature>
<evidence type="ECO:0000313" key="6">
    <source>
        <dbReference type="Proteomes" id="UP000095751"/>
    </source>
</evidence>
<dbReference type="SMART" id="SM00360">
    <property type="entry name" value="RRM"/>
    <property type="match status" value="1"/>
</dbReference>
<feature type="domain" description="RRM" evidence="4">
    <location>
        <begin position="745"/>
        <end position="820"/>
    </location>
</feature>
<evidence type="ECO:0000256" key="1">
    <source>
        <dbReference type="PROSITE-ProRule" id="PRU00176"/>
    </source>
</evidence>
<gene>
    <name evidence="5" type="ORF">FRACYDRAFT_237235</name>
</gene>
<keyword evidence="1" id="KW-0694">RNA-binding</keyword>
<dbReference type="Pfam" id="PF00076">
    <property type="entry name" value="RRM_1"/>
    <property type="match status" value="1"/>
</dbReference>
<keyword evidence="3" id="KW-1133">Transmembrane helix</keyword>
<dbReference type="CDD" id="cd00590">
    <property type="entry name" value="RRM_SF"/>
    <property type="match status" value="1"/>
</dbReference>
<reference evidence="5 6" key="1">
    <citation type="submission" date="2016-09" db="EMBL/GenBank/DDBJ databases">
        <title>Extensive genetic diversity and differential bi-allelic expression allows diatom success in the polar Southern Ocean.</title>
        <authorList>
            <consortium name="DOE Joint Genome Institute"/>
            <person name="Mock T."/>
            <person name="Otillar R.P."/>
            <person name="Strauss J."/>
            <person name="Dupont C."/>
            <person name="Frickenhaus S."/>
            <person name="Maumus F."/>
            <person name="Mcmullan M."/>
            <person name="Sanges R."/>
            <person name="Schmutz J."/>
            <person name="Toseland A."/>
            <person name="Valas R."/>
            <person name="Veluchamy A."/>
            <person name="Ward B.J."/>
            <person name="Allen A."/>
            <person name="Barry K."/>
            <person name="Falciatore A."/>
            <person name="Ferrante M."/>
            <person name="Fortunato A.E."/>
            <person name="Gloeckner G."/>
            <person name="Gruber A."/>
            <person name="Hipkin R."/>
            <person name="Janech M."/>
            <person name="Kroth P."/>
            <person name="Leese F."/>
            <person name="Lindquist E."/>
            <person name="Lyon B.R."/>
            <person name="Martin J."/>
            <person name="Mayer C."/>
            <person name="Parker M."/>
            <person name="Quesneville H."/>
            <person name="Raymond J."/>
            <person name="Uhlig C."/>
            <person name="Valentin K.U."/>
            <person name="Worden A.Z."/>
            <person name="Armbrust E.V."/>
            <person name="Bowler C."/>
            <person name="Green B."/>
            <person name="Moulton V."/>
            <person name="Van Oosterhout C."/>
            <person name="Grigoriev I."/>
        </authorList>
    </citation>
    <scope>NUCLEOTIDE SEQUENCE [LARGE SCALE GENOMIC DNA]</scope>
    <source>
        <strain evidence="5 6">CCMP1102</strain>
    </source>
</reference>
<feature type="compositionally biased region" description="Basic and acidic residues" evidence="2">
    <location>
        <begin position="824"/>
        <end position="834"/>
    </location>
</feature>
<feature type="transmembrane region" description="Helical" evidence="3">
    <location>
        <begin position="120"/>
        <end position="138"/>
    </location>
</feature>
<feature type="transmembrane region" description="Helical" evidence="3">
    <location>
        <begin position="474"/>
        <end position="495"/>
    </location>
</feature>
<feature type="region of interest" description="Disordered" evidence="2">
    <location>
        <begin position="269"/>
        <end position="295"/>
    </location>
</feature>
<protein>
    <recommendedName>
        <fullName evidence="4">RRM domain-containing protein</fullName>
    </recommendedName>
</protein>
<dbReference type="InterPro" id="IPR012677">
    <property type="entry name" value="Nucleotide-bd_a/b_plait_sf"/>
</dbReference>
<evidence type="ECO:0000313" key="5">
    <source>
        <dbReference type="EMBL" id="OEU18950.1"/>
    </source>
</evidence>
<dbReference type="InterPro" id="IPR035979">
    <property type="entry name" value="RBD_domain_sf"/>
</dbReference>
<feature type="region of interest" description="Disordered" evidence="2">
    <location>
        <begin position="511"/>
        <end position="535"/>
    </location>
</feature>
<dbReference type="KEGG" id="fcy:FRACYDRAFT_237235"/>
<evidence type="ECO:0000259" key="4">
    <source>
        <dbReference type="PROSITE" id="PS50102"/>
    </source>
</evidence>
<dbReference type="OrthoDB" id="47957at2759"/>
<keyword evidence="3" id="KW-0472">Membrane</keyword>
<feature type="compositionally biased region" description="Basic and acidic residues" evidence="2">
    <location>
        <begin position="515"/>
        <end position="528"/>
    </location>
</feature>
<evidence type="ECO:0000256" key="2">
    <source>
        <dbReference type="SAM" id="MobiDB-lite"/>
    </source>
</evidence>
<evidence type="ECO:0000256" key="3">
    <source>
        <dbReference type="SAM" id="Phobius"/>
    </source>
</evidence>
<dbReference type="InterPro" id="IPR000504">
    <property type="entry name" value="RRM_dom"/>
</dbReference>
<accession>A0A1E7FL96</accession>
<organism evidence="5 6">
    <name type="scientific">Fragilariopsis cylindrus CCMP1102</name>
    <dbReference type="NCBI Taxonomy" id="635003"/>
    <lineage>
        <taxon>Eukaryota</taxon>
        <taxon>Sar</taxon>
        <taxon>Stramenopiles</taxon>
        <taxon>Ochrophyta</taxon>
        <taxon>Bacillariophyta</taxon>
        <taxon>Bacillariophyceae</taxon>
        <taxon>Bacillariophycidae</taxon>
        <taxon>Bacillariales</taxon>
        <taxon>Bacillariaceae</taxon>
        <taxon>Fragilariopsis</taxon>
    </lineage>
</organism>
<keyword evidence="3" id="KW-0812">Transmembrane</keyword>
<dbReference type="Proteomes" id="UP000095751">
    <property type="component" value="Unassembled WGS sequence"/>
</dbReference>